<dbReference type="OrthoDB" id="7859204at2"/>
<name>A0A1M6EZ61_9RHOB</name>
<sequence length="194" mass="20810">MTPNLDALWRAGRVRRWHMNADLSWTSDFTDGHAGRVARLVRALDPECRAELLAAALAHDDGEYVAGDLARPAKDALDEDAAGALERLEADARGALWGVDPVALLTAEERALLRLCDLLDAWMWAKAHLPPHVLDSGAWRADRDRIAALAGELGLVAVGSVIGPPITIRRQERDTTEADGEGTACPGTGPTEAP</sequence>
<proteinExistence type="predicted"/>
<dbReference type="RefSeq" id="WP_073330028.1">
    <property type="nucleotide sequence ID" value="NZ_FQYO01000003.1"/>
</dbReference>
<accession>A0A1M6EZ61</accession>
<feature type="region of interest" description="Disordered" evidence="1">
    <location>
        <begin position="170"/>
        <end position="194"/>
    </location>
</feature>
<gene>
    <name evidence="2" type="ORF">SAMN05444417_2260</name>
</gene>
<organism evidence="2 3">
    <name type="scientific">Wenxinia saemankumensis</name>
    <dbReference type="NCBI Taxonomy" id="1447782"/>
    <lineage>
        <taxon>Bacteria</taxon>
        <taxon>Pseudomonadati</taxon>
        <taxon>Pseudomonadota</taxon>
        <taxon>Alphaproteobacteria</taxon>
        <taxon>Rhodobacterales</taxon>
        <taxon>Roseobacteraceae</taxon>
        <taxon>Wenxinia</taxon>
    </lineage>
</organism>
<dbReference type="STRING" id="1447782.SAMN05444417_2260"/>
<dbReference type="AlphaFoldDB" id="A0A1M6EZ61"/>
<evidence type="ECO:0000256" key="1">
    <source>
        <dbReference type="SAM" id="MobiDB-lite"/>
    </source>
</evidence>
<evidence type="ECO:0000313" key="2">
    <source>
        <dbReference type="EMBL" id="SHI90710.1"/>
    </source>
</evidence>
<dbReference type="Proteomes" id="UP000184292">
    <property type="component" value="Unassembled WGS sequence"/>
</dbReference>
<reference evidence="2 3" key="1">
    <citation type="submission" date="2016-11" db="EMBL/GenBank/DDBJ databases">
        <authorList>
            <person name="Jaros S."/>
            <person name="Januszkiewicz K."/>
            <person name="Wedrychowicz H."/>
        </authorList>
    </citation>
    <scope>NUCLEOTIDE SEQUENCE [LARGE SCALE GENOMIC DNA]</scope>
    <source>
        <strain evidence="2 3">DSM 100565</strain>
    </source>
</reference>
<dbReference type="EMBL" id="FQYO01000003">
    <property type="protein sequence ID" value="SHI90710.1"/>
    <property type="molecule type" value="Genomic_DNA"/>
</dbReference>
<dbReference type="SUPFAM" id="SSF109604">
    <property type="entry name" value="HD-domain/PDEase-like"/>
    <property type="match status" value="1"/>
</dbReference>
<evidence type="ECO:0000313" key="3">
    <source>
        <dbReference type="Proteomes" id="UP000184292"/>
    </source>
</evidence>
<keyword evidence="3" id="KW-1185">Reference proteome</keyword>
<protein>
    <recommendedName>
        <fullName evidence="4">HD domain-containing protein</fullName>
    </recommendedName>
</protein>
<dbReference type="Gene3D" id="1.10.3210.10">
    <property type="entry name" value="Hypothetical protein af1432"/>
    <property type="match status" value="1"/>
</dbReference>
<evidence type="ECO:0008006" key="4">
    <source>
        <dbReference type="Google" id="ProtNLM"/>
    </source>
</evidence>